<sequence>MGKQNEQEGFIDFQTFLTLMARKIKENDTEEELIEAFKVFDKNCDGFITAGELKLSMNGRGERLDDTEVDEMIHEADLDSDGQINYDEFAKLLFGVHVLPVKSSKPLLVGLNSSVMYRFGLSLCGKLVACLVAVQLTAVG</sequence>
<dbReference type="Gene3D" id="1.10.238.10">
    <property type="entry name" value="EF-hand"/>
    <property type="match status" value="1"/>
</dbReference>
<dbReference type="OrthoDB" id="26525at2759"/>
<dbReference type="InterPro" id="IPR018247">
    <property type="entry name" value="EF_Hand_1_Ca_BS"/>
</dbReference>
<dbReference type="Pfam" id="PF13499">
    <property type="entry name" value="EF-hand_7"/>
    <property type="match status" value="1"/>
</dbReference>
<comment type="caution">
    <text evidence="7">The sequence shown here is derived from an EMBL/GenBank/DDBJ whole genome shotgun (WGS) entry which is preliminary data.</text>
</comment>
<dbReference type="PANTHER" id="PTHR23048">
    <property type="entry name" value="MYOSIN LIGHT CHAIN 1, 3"/>
    <property type="match status" value="1"/>
</dbReference>
<dbReference type="SUPFAM" id="SSF47473">
    <property type="entry name" value="EF-hand"/>
    <property type="match status" value="1"/>
</dbReference>
<keyword evidence="4" id="KW-0106">Calcium</keyword>
<evidence type="ECO:0000313" key="9">
    <source>
        <dbReference type="Proteomes" id="UP000654075"/>
    </source>
</evidence>
<evidence type="ECO:0000256" key="1">
    <source>
        <dbReference type="ARBA" id="ARBA00020786"/>
    </source>
</evidence>
<dbReference type="Proteomes" id="UP000626109">
    <property type="component" value="Unassembled WGS sequence"/>
</dbReference>
<evidence type="ECO:0000256" key="2">
    <source>
        <dbReference type="ARBA" id="ARBA00022723"/>
    </source>
</evidence>
<dbReference type="GO" id="GO:0016460">
    <property type="term" value="C:myosin II complex"/>
    <property type="evidence" value="ECO:0007669"/>
    <property type="project" value="TreeGrafter"/>
</dbReference>
<evidence type="ECO:0000313" key="7">
    <source>
        <dbReference type="EMBL" id="CAE8612400.1"/>
    </source>
</evidence>
<evidence type="ECO:0000256" key="4">
    <source>
        <dbReference type="ARBA" id="ARBA00022837"/>
    </source>
</evidence>
<evidence type="ECO:0000259" key="6">
    <source>
        <dbReference type="PROSITE" id="PS50222"/>
    </source>
</evidence>
<protein>
    <recommendedName>
        <fullName evidence="1">Calmodulin</fullName>
    </recommendedName>
</protein>
<dbReference type="EMBL" id="CAJNNW010005104">
    <property type="protein sequence ID" value="CAE8647085.1"/>
    <property type="molecule type" value="Genomic_DNA"/>
</dbReference>
<name>A0A813FGE3_POLGL</name>
<keyword evidence="2" id="KW-0479">Metal-binding</keyword>
<dbReference type="CDD" id="cd00051">
    <property type="entry name" value="EFh"/>
    <property type="match status" value="1"/>
</dbReference>
<organism evidence="7 9">
    <name type="scientific">Polarella glacialis</name>
    <name type="common">Dinoflagellate</name>
    <dbReference type="NCBI Taxonomy" id="89957"/>
    <lineage>
        <taxon>Eukaryota</taxon>
        <taxon>Sar</taxon>
        <taxon>Alveolata</taxon>
        <taxon>Dinophyceae</taxon>
        <taxon>Suessiales</taxon>
        <taxon>Suessiaceae</taxon>
        <taxon>Polarella</taxon>
    </lineage>
</organism>
<dbReference type="AlphaFoldDB" id="A0A813FGE3"/>
<keyword evidence="5" id="KW-0007">Acetylation</keyword>
<evidence type="ECO:0000256" key="3">
    <source>
        <dbReference type="ARBA" id="ARBA00022737"/>
    </source>
</evidence>
<feature type="domain" description="EF-hand" evidence="6">
    <location>
        <begin position="28"/>
        <end position="63"/>
    </location>
</feature>
<gene>
    <name evidence="7" type="ORF">PGLA1383_LOCUS30197</name>
    <name evidence="8" type="ORF">PGLA2088_LOCUS5376</name>
</gene>
<dbReference type="SMART" id="SM00054">
    <property type="entry name" value="EFh"/>
    <property type="match status" value="2"/>
</dbReference>
<reference evidence="7" key="1">
    <citation type="submission" date="2021-02" db="EMBL/GenBank/DDBJ databases">
        <authorList>
            <person name="Dougan E. K."/>
            <person name="Rhodes N."/>
            <person name="Thang M."/>
            <person name="Chan C."/>
        </authorList>
    </citation>
    <scope>NUCLEOTIDE SEQUENCE</scope>
</reference>
<dbReference type="InterPro" id="IPR011992">
    <property type="entry name" value="EF-hand-dom_pair"/>
</dbReference>
<dbReference type="PANTHER" id="PTHR23048:SF0">
    <property type="entry name" value="CALMODULIN LIKE 3"/>
    <property type="match status" value="1"/>
</dbReference>
<dbReference type="Proteomes" id="UP000654075">
    <property type="component" value="Unassembled WGS sequence"/>
</dbReference>
<keyword evidence="9" id="KW-1185">Reference proteome</keyword>
<dbReference type="EMBL" id="CAJNNV010025115">
    <property type="protein sequence ID" value="CAE8612400.1"/>
    <property type="molecule type" value="Genomic_DNA"/>
</dbReference>
<keyword evidence="3" id="KW-0677">Repeat</keyword>
<proteinExistence type="predicted"/>
<evidence type="ECO:0000256" key="5">
    <source>
        <dbReference type="ARBA" id="ARBA00022990"/>
    </source>
</evidence>
<dbReference type="GO" id="GO:0005509">
    <property type="term" value="F:calcium ion binding"/>
    <property type="evidence" value="ECO:0007669"/>
    <property type="project" value="InterPro"/>
</dbReference>
<evidence type="ECO:0000313" key="8">
    <source>
        <dbReference type="EMBL" id="CAE8647085.1"/>
    </source>
</evidence>
<dbReference type="InterPro" id="IPR050230">
    <property type="entry name" value="CALM/Myosin/TropC-like"/>
</dbReference>
<dbReference type="FunFam" id="1.10.238.10:FF:000003">
    <property type="entry name" value="Calmodulin A"/>
    <property type="match status" value="1"/>
</dbReference>
<dbReference type="PROSITE" id="PS50222">
    <property type="entry name" value="EF_HAND_2"/>
    <property type="match status" value="2"/>
</dbReference>
<accession>A0A813FGE3</accession>
<dbReference type="InterPro" id="IPR002048">
    <property type="entry name" value="EF_hand_dom"/>
</dbReference>
<dbReference type="PROSITE" id="PS00018">
    <property type="entry name" value="EF_HAND_1"/>
    <property type="match status" value="2"/>
</dbReference>
<feature type="domain" description="EF-hand" evidence="6">
    <location>
        <begin position="64"/>
        <end position="99"/>
    </location>
</feature>